<organism evidence="1">
    <name type="scientific">Arion vulgaris</name>
    <dbReference type="NCBI Taxonomy" id="1028688"/>
    <lineage>
        <taxon>Eukaryota</taxon>
        <taxon>Metazoa</taxon>
        <taxon>Spiralia</taxon>
        <taxon>Lophotrochozoa</taxon>
        <taxon>Mollusca</taxon>
        <taxon>Gastropoda</taxon>
        <taxon>Heterobranchia</taxon>
        <taxon>Euthyneura</taxon>
        <taxon>Panpulmonata</taxon>
        <taxon>Eupulmonata</taxon>
        <taxon>Stylommatophora</taxon>
        <taxon>Helicina</taxon>
        <taxon>Arionoidea</taxon>
        <taxon>Arionidae</taxon>
        <taxon>Arion</taxon>
    </lineage>
</organism>
<dbReference type="EMBL" id="HACG01035564">
    <property type="protein sequence ID" value="CEK82429.1"/>
    <property type="molecule type" value="Transcribed_RNA"/>
</dbReference>
<reference evidence="1" key="1">
    <citation type="submission" date="2014-12" db="EMBL/GenBank/DDBJ databases">
        <title>Insight into the proteome of Arion vulgaris.</title>
        <authorList>
            <person name="Aradska J."/>
            <person name="Bulat T."/>
            <person name="Smidak R."/>
            <person name="Sarate P."/>
            <person name="Gangsoo J."/>
            <person name="Sialana F."/>
            <person name="Bilban M."/>
            <person name="Lubec G."/>
        </authorList>
    </citation>
    <scope>NUCLEOTIDE SEQUENCE</scope>
    <source>
        <tissue evidence="1">Skin</tissue>
    </source>
</reference>
<feature type="non-terminal residue" evidence="1">
    <location>
        <position position="1"/>
    </location>
</feature>
<protein>
    <submittedName>
        <fullName evidence="1">Uncharacterized protein</fullName>
    </submittedName>
</protein>
<dbReference type="AlphaFoldDB" id="A0A0B7AN49"/>
<evidence type="ECO:0000313" key="1">
    <source>
        <dbReference type="EMBL" id="CEK82429.1"/>
    </source>
</evidence>
<gene>
    <name evidence="1" type="primary">ORF131470</name>
</gene>
<accession>A0A0B7AN49</accession>
<sequence>AIITPEFIAGKREQKNQKYISIIKNKDLAQIIIFPGKVNSMAVVIHVLKDKKQNTITW</sequence>
<name>A0A0B7AN49_9EUPU</name>
<proteinExistence type="predicted"/>